<accession>A0ABW5GTN9</accession>
<proteinExistence type="predicted"/>
<gene>
    <name evidence="1" type="ORF">ACFSYJ_37300</name>
</gene>
<dbReference type="Proteomes" id="UP001597419">
    <property type="component" value="Unassembled WGS sequence"/>
</dbReference>
<keyword evidence="2" id="KW-1185">Reference proteome</keyword>
<comment type="caution">
    <text evidence="1">The sequence shown here is derived from an EMBL/GenBank/DDBJ whole genome shotgun (WGS) entry which is preliminary data.</text>
</comment>
<evidence type="ECO:0000313" key="1">
    <source>
        <dbReference type="EMBL" id="MFD2464324.1"/>
    </source>
</evidence>
<sequence length="77" mass="8680">MTSDLSHLEDILRRHNAKSFIKAVTGARAENTQLILTLQAFYREPELLYTALVYASARGVAVTMAPEHDDADHTFEF</sequence>
<dbReference type="RefSeq" id="WP_345405019.1">
    <property type="nucleotide sequence ID" value="NZ_BAABHG010000017.1"/>
</dbReference>
<reference evidence="2" key="1">
    <citation type="journal article" date="2019" name="Int. J. Syst. Evol. Microbiol.">
        <title>The Global Catalogue of Microorganisms (GCM) 10K type strain sequencing project: providing services to taxonomists for standard genome sequencing and annotation.</title>
        <authorList>
            <consortium name="The Broad Institute Genomics Platform"/>
            <consortium name="The Broad Institute Genome Sequencing Center for Infectious Disease"/>
            <person name="Wu L."/>
            <person name="Ma J."/>
        </authorList>
    </citation>
    <scope>NUCLEOTIDE SEQUENCE [LARGE SCALE GENOMIC DNA]</scope>
    <source>
        <strain evidence="2">CGMCC 4.7643</strain>
    </source>
</reference>
<evidence type="ECO:0000313" key="2">
    <source>
        <dbReference type="Proteomes" id="UP001597419"/>
    </source>
</evidence>
<name>A0ABW5GTN9_9PSEU</name>
<organism evidence="1 2">
    <name type="scientific">Amycolatopsis samaneae</name>
    <dbReference type="NCBI Taxonomy" id="664691"/>
    <lineage>
        <taxon>Bacteria</taxon>
        <taxon>Bacillati</taxon>
        <taxon>Actinomycetota</taxon>
        <taxon>Actinomycetes</taxon>
        <taxon>Pseudonocardiales</taxon>
        <taxon>Pseudonocardiaceae</taxon>
        <taxon>Amycolatopsis</taxon>
    </lineage>
</organism>
<protein>
    <submittedName>
        <fullName evidence="1">Uncharacterized protein</fullName>
    </submittedName>
</protein>
<dbReference type="EMBL" id="JBHUKU010000025">
    <property type="protein sequence ID" value="MFD2464324.1"/>
    <property type="molecule type" value="Genomic_DNA"/>
</dbReference>